<proteinExistence type="predicted"/>
<dbReference type="InterPro" id="IPR023210">
    <property type="entry name" value="NADP_OxRdtase_dom"/>
</dbReference>
<dbReference type="PROSITE" id="PS51257">
    <property type="entry name" value="PROKAR_LIPOPROTEIN"/>
    <property type="match status" value="1"/>
</dbReference>
<keyword evidence="4" id="KW-1185">Reference proteome</keyword>
<dbReference type="Gene3D" id="3.20.20.100">
    <property type="entry name" value="NADP-dependent oxidoreductase domain"/>
    <property type="match status" value="1"/>
</dbReference>
<name>A0A7W7SR68_9ACTN</name>
<evidence type="ECO:0000256" key="1">
    <source>
        <dbReference type="ARBA" id="ARBA00023002"/>
    </source>
</evidence>
<accession>A0A7W7SR68</accession>
<dbReference type="InterPro" id="IPR050523">
    <property type="entry name" value="AKR_Detox_Biosynth"/>
</dbReference>
<evidence type="ECO:0000313" key="4">
    <source>
        <dbReference type="Proteomes" id="UP000578819"/>
    </source>
</evidence>
<feature type="domain" description="NADP-dependent oxidoreductase" evidence="2">
    <location>
        <begin position="19"/>
        <end position="316"/>
    </location>
</feature>
<organism evidence="3 4">
    <name type="scientific">Micromonospora polyrhachis</name>
    <dbReference type="NCBI Taxonomy" id="1282883"/>
    <lineage>
        <taxon>Bacteria</taxon>
        <taxon>Bacillati</taxon>
        <taxon>Actinomycetota</taxon>
        <taxon>Actinomycetes</taxon>
        <taxon>Micromonosporales</taxon>
        <taxon>Micromonosporaceae</taxon>
        <taxon>Micromonospora</taxon>
    </lineage>
</organism>
<dbReference type="PANTHER" id="PTHR43364:SF4">
    <property type="entry name" value="NAD(P)-LINKED OXIDOREDUCTASE SUPERFAMILY PROTEIN"/>
    <property type="match status" value="1"/>
</dbReference>
<sequence>MTEMTYRRLGNSGLVVSVVGIGCNNFGRKLDVDGTRAVVDAALDAGINFFDTADIYGEPHGGSEEQLGAALRGRRDDVVVATKFGMDMSGMNGPDHGARGARRYVARAVEASLRRLGTDYIDLYQMHEPDPGTPIEETLAALDDLVRAGKVRYLGNSNFTGWQIADAAWVARAKGLTPFVSAQNLYNLLQRDAEQEVVPACEHFGLGLLPFFPLANGLLTGKYKRNEQPPTGSRLAGGGRYAERLAAAPWDTIEAIEKYTVERGLTMLQVAIGGLAAQPAVTSVIAGATTPDQVRANAAAGTWLPSAEDLADLNALLR</sequence>
<reference evidence="3 4" key="1">
    <citation type="submission" date="2020-08" db="EMBL/GenBank/DDBJ databases">
        <title>Sequencing the genomes of 1000 actinobacteria strains.</title>
        <authorList>
            <person name="Klenk H.-P."/>
        </authorList>
    </citation>
    <scope>NUCLEOTIDE SEQUENCE [LARGE SCALE GENOMIC DNA]</scope>
    <source>
        <strain evidence="3 4">DSM 45886</strain>
    </source>
</reference>
<dbReference type="GO" id="GO:0005829">
    <property type="term" value="C:cytosol"/>
    <property type="evidence" value="ECO:0007669"/>
    <property type="project" value="TreeGrafter"/>
</dbReference>
<dbReference type="FunFam" id="3.20.20.100:FF:000004">
    <property type="entry name" value="Oxidoreductase, aldo/keto reductase"/>
    <property type="match status" value="1"/>
</dbReference>
<evidence type="ECO:0000259" key="2">
    <source>
        <dbReference type="Pfam" id="PF00248"/>
    </source>
</evidence>
<dbReference type="Proteomes" id="UP000578819">
    <property type="component" value="Unassembled WGS sequence"/>
</dbReference>
<dbReference type="SUPFAM" id="SSF51430">
    <property type="entry name" value="NAD(P)-linked oxidoreductase"/>
    <property type="match status" value="1"/>
</dbReference>
<dbReference type="PANTHER" id="PTHR43364">
    <property type="entry name" value="NADH-SPECIFIC METHYLGLYOXAL REDUCTASE-RELATED"/>
    <property type="match status" value="1"/>
</dbReference>
<evidence type="ECO:0000313" key="3">
    <source>
        <dbReference type="EMBL" id="MBB4958215.1"/>
    </source>
</evidence>
<dbReference type="EMBL" id="JACHJW010000001">
    <property type="protein sequence ID" value="MBB4958215.1"/>
    <property type="molecule type" value="Genomic_DNA"/>
</dbReference>
<dbReference type="InterPro" id="IPR036812">
    <property type="entry name" value="NAD(P)_OxRdtase_dom_sf"/>
</dbReference>
<dbReference type="AlphaFoldDB" id="A0A7W7SR68"/>
<dbReference type="GO" id="GO:0016491">
    <property type="term" value="F:oxidoreductase activity"/>
    <property type="evidence" value="ECO:0007669"/>
    <property type="project" value="UniProtKB-KW"/>
</dbReference>
<dbReference type="Pfam" id="PF00248">
    <property type="entry name" value="Aldo_ket_red"/>
    <property type="match status" value="1"/>
</dbReference>
<keyword evidence="1" id="KW-0560">Oxidoreductase</keyword>
<gene>
    <name evidence="3" type="ORF">FHR38_001948</name>
</gene>
<protein>
    <submittedName>
        <fullName evidence="3">Aryl-alcohol dehydrogenase-like predicted oxidoreductase</fullName>
    </submittedName>
</protein>
<comment type="caution">
    <text evidence="3">The sequence shown here is derived from an EMBL/GenBank/DDBJ whole genome shotgun (WGS) entry which is preliminary data.</text>
</comment>